<sequence>MSSTDSPAPRILAFAGSLRRDSFNKKLVRLAARGAEQAGAMVTLVDLADYPLPVFDEDLEARGTPESATRLKRLFLDHQGLLIATPEYNGSLPAALKNALDWVSRRAEGEPRLAAFQGKTAAVVSASTGVFAGVRSQHHLRAILNHVGVNVLGQTVMLGEAGSAFDPQGELLDADTQARTLAVGSALARVLRKD</sequence>
<keyword evidence="3" id="KW-1185">Reference proteome</keyword>
<dbReference type="GO" id="GO:0016491">
    <property type="term" value="F:oxidoreductase activity"/>
    <property type="evidence" value="ECO:0007669"/>
    <property type="project" value="InterPro"/>
</dbReference>
<feature type="domain" description="NADPH-dependent FMN reductase-like" evidence="1">
    <location>
        <begin position="9"/>
        <end position="161"/>
    </location>
</feature>
<dbReference type="SUPFAM" id="SSF52218">
    <property type="entry name" value="Flavoproteins"/>
    <property type="match status" value="1"/>
</dbReference>
<dbReference type="GO" id="GO:0005829">
    <property type="term" value="C:cytosol"/>
    <property type="evidence" value="ECO:0007669"/>
    <property type="project" value="TreeGrafter"/>
</dbReference>
<dbReference type="STRING" id="575540.Isop_2513"/>
<dbReference type="KEGG" id="ipa:Isop_2513"/>
<reference key="1">
    <citation type="submission" date="2010-11" db="EMBL/GenBank/DDBJ databases">
        <title>The complete sequence of chromosome of Isophaera pallida ATCC 43644.</title>
        <authorList>
            <consortium name="US DOE Joint Genome Institute (JGI-PGF)"/>
            <person name="Lucas S."/>
            <person name="Copeland A."/>
            <person name="Lapidus A."/>
            <person name="Bruce D."/>
            <person name="Goodwin L."/>
            <person name="Pitluck S."/>
            <person name="Kyrpides N."/>
            <person name="Mavromatis K."/>
            <person name="Pagani I."/>
            <person name="Ivanova N."/>
            <person name="Saunders E."/>
            <person name="Brettin T."/>
            <person name="Detter J.C."/>
            <person name="Han C."/>
            <person name="Tapia R."/>
            <person name="Land M."/>
            <person name="Hauser L."/>
            <person name="Markowitz V."/>
            <person name="Cheng J.-F."/>
            <person name="Hugenholtz P."/>
            <person name="Woyke T."/>
            <person name="Wu D."/>
            <person name="Eisen J.A."/>
        </authorList>
    </citation>
    <scope>NUCLEOTIDE SEQUENCE</scope>
    <source>
        <strain>ATCC 43644</strain>
    </source>
</reference>
<evidence type="ECO:0000313" key="2">
    <source>
        <dbReference type="EMBL" id="ADV63085.1"/>
    </source>
</evidence>
<dbReference type="PANTHER" id="PTHR30543:SF21">
    <property type="entry name" value="NAD(P)H-DEPENDENT FMN REDUCTASE LOT6"/>
    <property type="match status" value="1"/>
</dbReference>
<organism evidence="2 3">
    <name type="scientific">Isosphaera pallida (strain ATCC 43644 / DSM 9630 / IS1B)</name>
    <dbReference type="NCBI Taxonomy" id="575540"/>
    <lineage>
        <taxon>Bacteria</taxon>
        <taxon>Pseudomonadati</taxon>
        <taxon>Planctomycetota</taxon>
        <taxon>Planctomycetia</taxon>
        <taxon>Isosphaerales</taxon>
        <taxon>Isosphaeraceae</taxon>
        <taxon>Isosphaera</taxon>
    </lineage>
</organism>
<name>E8QY90_ISOPI</name>
<dbReference type="InterPro" id="IPR005025">
    <property type="entry name" value="FMN_Rdtase-like_dom"/>
</dbReference>
<dbReference type="InParanoid" id="E8QY90"/>
<evidence type="ECO:0000313" key="3">
    <source>
        <dbReference type="Proteomes" id="UP000008631"/>
    </source>
</evidence>
<dbReference type="PANTHER" id="PTHR30543">
    <property type="entry name" value="CHROMATE REDUCTASE"/>
    <property type="match status" value="1"/>
</dbReference>
<dbReference type="Gene3D" id="3.40.50.360">
    <property type="match status" value="1"/>
</dbReference>
<dbReference type="EMBL" id="CP002353">
    <property type="protein sequence ID" value="ADV63085.1"/>
    <property type="molecule type" value="Genomic_DNA"/>
</dbReference>
<protein>
    <submittedName>
        <fullName evidence="2">NADPH-dependent FMN reductase</fullName>
    </submittedName>
</protein>
<evidence type="ECO:0000259" key="1">
    <source>
        <dbReference type="Pfam" id="PF03358"/>
    </source>
</evidence>
<dbReference type="AlphaFoldDB" id="E8QY90"/>
<dbReference type="FunCoup" id="E8QY90">
    <property type="interactions" value="290"/>
</dbReference>
<dbReference type="OrthoDB" id="9806724at2"/>
<dbReference type="InterPro" id="IPR029039">
    <property type="entry name" value="Flavoprotein-like_sf"/>
</dbReference>
<dbReference type="Proteomes" id="UP000008631">
    <property type="component" value="Chromosome"/>
</dbReference>
<dbReference type="HOGENOM" id="CLU_055322_4_2_0"/>
<dbReference type="Pfam" id="PF03358">
    <property type="entry name" value="FMN_red"/>
    <property type="match status" value="1"/>
</dbReference>
<dbReference type="eggNOG" id="COG0431">
    <property type="taxonomic scope" value="Bacteria"/>
</dbReference>
<dbReference type="GO" id="GO:0010181">
    <property type="term" value="F:FMN binding"/>
    <property type="evidence" value="ECO:0007669"/>
    <property type="project" value="TreeGrafter"/>
</dbReference>
<accession>E8QY90</accession>
<dbReference type="RefSeq" id="WP_013565373.1">
    <property type="nucleotide sequence ID" value="NC_014962.1"/>
</dbReference>
<proteinExistence type="predicted"/>
<gene>
    <name evidence="2" type="ordered locus">Isop_2513</name>
</gene>
<reference evidence="2 3" key="2">
    <citation type="journal article" date="2011" name="Stand. Genomic Sci.">
        <title>Complete genome sequence of Isosphaera pallida type strain (IS1B).</title>
        <authorList>
            <consortium name="US DOE Joint Genome Institute (JGI-PGF)"/>
            <person name="Goker M."/>
            <person name="Cleland D."/>
            <person name="Saunders E."/>
            <person name="Lapidus A."/>
            <person name="Nolan M."/>
            <person name="Lucas S."/>
            <person name="Hammon N."/>
            <person name="Deshpande S."/>
            <person name="Cheng J.F."/>
            <person name="Tapia R."/>
            <person name="Han C."/>
            <person name="Goodwin L."/>
            <person name="Pitluck S."/>
            <person name="Liolios K."/>
            <person name="Pagani I."/>
            <person name="Ivanova N."/>
            <person name="Mavromatis K."/>
            <person name="Pati A."/>
            <person name="Chen A."/>
            <person name="Palaniappan K."/>
            <person name="Land M."/>
            <person name="Hauser L."/>
            <person name="Chang Y.J."/>
            <person name="Jeffries C.D."/>
            <person name="Detter J.C."/>
            <person name="Beck B."/>
            <person name="Woyke T."/>
            <person name="Bristow J."/>
            <person name="Eisen J.A."/>
            <person name="Markowitz V."/>
            <person name="Hugenholtz P."/>
            <person name="Kyrpides N.C."/>
            <person name="Klenk H.P."/>
        </authorList>
    </citation>
    <scope>NUCLEOTIDE SEQUENCE [LARGE SCALE GENOMIC DNA]</scope>
    <source>
        <strain evidence="3">ATCC 43644 / DSM 9630 / IS1B</strain>
    </source>
</reference>
<dbReference type="InterPro" id="IPR050712">
    <property type="entry name" value="NAD(P)H-dep_reductase"/>
</dbReference>